<reference evidence="3 4" key="3">
    <citation type="submission" date="2017-09" db="EMBL/GenBank/DDBJ databases">
        <title>Tripartite evolution among Lactobacillus johnsonii, Lactobacillus taiwanensis, Lactobacillus reuteri and their rodent host.</title>
        <authorList>
            <person name="Wang T."/>
            <person name="Knowles S."/>
            <person name="Cheng C."/>
        </authorList>
    </citation>
    <scope>NUCLEOTIDE SEQUENCE [LARGE SCALE GENOMIC DNA]</scope>
    <source>
        <strain evidence="2 3">609q</strain>
        <strain evidence="1 4">609u</strain>
    </source>
</reference>
<dbReference type="SUPFAM" id="SSF56784">
    <property type="entry name" value="HAD-like"/>
    <property type="match status" value="1"/>
</dbReference>
<dbReference type="InterPro" id="IPR000150">
    <property type="entry name" value="Cof"/>
</dbReference>
<protein>
    <submittedName>
        <fullName evidence="2">Sugar-phosphatase</fullName>
    </submittedName>
</protein>
<evidence type="ECO:0000313" key="4">
    <source>
        <dbReference type="Proteomes" id="UP000216316"/>
    </source>
</evidence>
<accession>A0A256LFY0</accession>
<dbReference type="Pfam" id="PF08282">
    <property type="entry name" value="Hydrolase_3"/>
    <property type="match status" value="1"/>
</dbReference>
<dbReference type="EMBL" id="NGNV01000011">
    <property type="protein sequence ID" value="OYR88296.1"/>
    <property type="molecule type" value="Genomic_DNA"/>
</dbReference>
<reference evidence="1 4" key="2">
    <citation type="submission" date="2017-05" db="EMBL/GenBank/DDBJ databases">
        <authorList>
            <person name="Lin X.B."/>
            <person name="Stothard P."/>
            <person name="Tasseva G."/>
            <person name="Walter J."/>
        </authorList>
    </citation>
    <scope>NUCLEOTIDE SEQUENCE [LARGE SCALE GENOMIC DNA]</scope>
    <source>
        <strain evidence="1 4">609u</strain>
    </source>
</reference>
<dbReference type="SFLD" id="SFLDG01140">
    <property type="entry name" value="C2.B:_Phosphomannomutase_and_P"/>
    <property type="match status" value="1"/>
</dbReference>
<dbReference type="AlphaFoldDB" id="A0A256LFY0"/>
<dbReference type="PROSITE" id="PS01229">
    <property type="entry name" value="COF_2"/>
    <property type="match status" value="1"/>
</dbReference>
<dbReference type="PANTHER" id="PTHR10000">
    <property type="entry name" value="PHOSPHOSERINE PHOSPHATASE"/>
    <property type="match status" value="1"/>
</dbReference>
<dbReference type="InterPro" id="IPR023214">
    <property type="entry name" value="HAD_sf"/>
</dbReference>
<reference evidence="2 3" key="1">
    <citation type="submission" date="2017-04" db="EMBL/GenBank/DDBJ databases">
        <authorList>
            <person name="Afonso C.L."/>
            <person name="Miller P.J."/>
            <person name="Scott M.A."/>
            <person name="Spackman E."/>
            <person name="Goraichik I."/>
            <person name="Dimitrov K.M."/>
            <person name="Suarez D.L."/>
            <person name="Swayne D.E."/>
        </authorList>
    </citation>
    <scope>NUCLEOTIDE SEQUENCE [LARGE SCALE GENOMIC DNA]</scope>
    <source>
        <strain evidence="2 3">609q</strain>
    </source>
</reference>
<organism evidence="2 3">
    <name type="scientific">Lactobacillus taiwanensis</name>
    <dbReference type="NCBI Taxonomy" id="508451"/>
    <lineage>
        <taxon>Bacteria</taxon>
        <taxon>Bacillati</taxon>
        <taxon>Bacillota</taxon>
        <taxon>Bacilli</taxon>
        <taxon>Lactobacillales</taxon>
        <taxon>Lactobacillaceae</taxon>
        <taxon>Lactobacillus</taxon>
    </lineage>
</organism>
<name>A0A256LFY0_9LACO</name>
<gene>
    <name evidence="1" type="ORF">CBF53_03210</name>
    <name evidence="2" type="ORF">CBF70_04830</name>
</gene>
<dbReference type="NCBIfam" id="TIGR01484">
    <property type="entry name" value="HAD-SF-IIB"/>
    <property type="match status" value="1"/>
</dbReference>
<dbReference type="SFLD" id="SFLDS00003">
    <property type="entry name" value="Haloacid_Dehalogenase"/>
    <property type="match status" value="1"/>
</dbReference>
<keyword evidence="4" id="KW-1185">Reference proteome</keyword>
<dbReference type="PANTHER" id="PTHR10000:SF53">
    <property type="entry name" value="5-AMINO-6-(5-PHOSPHO-D-RIBITYLAMINO)URACIL PHOSPHATASE YBJI-RELATED"/>
    <property type="match status" value="1"/>
</dbReference>
<dbReference type="NCBIfam" id="TIGR00099">
    <property type="entry name" value="Cof-subfamily"/>
    <property type="match status" value="1"/>
</dbReference>
<dbReference type="RefSeq" id="WP_094496781.1">
    <property type="nucleotide sequence ID" value="NZ_NGNV01000011.1"/>
</dbReference>
<dbReference type="GO" id="GO:0000287">
    <property type="term" value="F:magnesium ion binding"/>
    <property type="evidence" value="ECO:0007669"/>
    <property type="project" value="TreeGrafter"/>
</dbReference>
<evidence type="ECO:0000313" key="2">
    <source>
        <dbReference type="EMBL" id="OYR92348.1"/>
    </source>
</evidence>
<dbReference type="Proteomes" id="UP000216316">
    <property type="component" value="Unassembled WGS sequence"/>
</dbReference>
<dbReference type="GO" id="GO:0005829">
    <property type="term" value="C:cytosol"/>
    <property type="evidence" value="ECO:0007669"/>
    <property type="project" value="TreeGrafter"/>
</dbReference>
<dbReference type="InterPro" id="IPR036412">
    <property type="entry name" value="HAD-like_sf"/>
</dbReference>
<proteinExistence type="predicted"/>
<dbReference type="InterPro" id="IPR006379">
    <property type="entry name" value="HAD-SF_hydro_IIB"/>
</dbReference>
<dbReference type="CDD" id="cd07518">
    <property type="entry name" value="HAD_YbiV-Like"/>
    <property type="match status" value="1"/>
</dbReference>
<dbReference type="EMBL" id="NGNX01000011">
    <property type="protein sequence ID" value="OYR92348.1"/>
    <property type="molecule type" value="Genomic_DNA"/>
</dbReference>
<sequence length="270" mass="30438">MTIPFKAVAVDMDGTFLNDKRSYDHDLFNQVLSKLEKNHIQFIVASGRPFARLKNDFPEFVDRIDFVTANGSRLIVEGKEVAIEGLTKKQAIDLINFVHNKYGSMATMVYGRKQAYIGTEAPEKDKVFLQYFAKESTELSDWQDLPDEVFIELTFHYDSKIANDIEKKFNERYGSIVTTFASSPVAIDVVKHGINKATGLKKLLAYFGLTGDDLIAFGDSGNDIPMLDFAKYSYAMENGMSIAKEHAKYLAPNNNDNGVLQVLNKYLNKN</sequence>
<evidence type="ECO:0000313" key="3">
    <source>
        <dbReference type="Proteomes" id="UP000215828"/>
    </source>
</evidence>
<dbReference type="Gene3D" id="3.30.1240.10">
    <property type="match status" value="1"/>
</dbReference>
<comment type="caution">
    <text evidence="2">The sequence shown here is derived from an EMBL/GenBank/DDBJ whole genome shotgun (WGS) entry which is preliminary data.</text>
</comment>
<dbReference type="Gene3D" id="3.40.50.1000">
    <property type="entry name" value="HAD superfamily/HAD-like"/>
    <property type="match status" value="1"/>
</dbReference>
<dbReference type="GO" id="GO:0016791">
    <property type="term" value="F:phosphatase activity"/>
    <property type="evidence" value="ECO:0007669"/>
    <property type="project" value="TreeGrafter"/>
</dbReference>
<dbReference type="Proteomes" id="UP000215828">
    <property type="component" value="Unassembled WGS sequence"/>
</dbReference>
<evidence type="ECO:0000313" key="1">
    <source>
        <dbReference type="EMBL" id="OYR88296.1"/>
    </source>
</evidence>